<dbReference type="AlphaFoldDB" id="A0AAN6U5U3"/>
<dbReference type="EMBL" id="MU853224">
    <property type="protein sequence ID" value="KAK4127008.1"/>
    <property type="molecule type" value="Genomic_DNA"/>
</dbReference>
<sequence>MRSSFHVLTFFLLGLVAGLSIPKRQERAQYTVVNFSGHGACHPVLTSCRVDGDCCSGLQCGRFDDEVLCVPAG</sequence>
<keyword evidence="3" id="KW-1185">Reference proteome</keyword>
<gene>
    <name evidence="2" type="ORF">N657DRAFT_640898</name>
</gene>
<keyword evidence="1" id="KW-0732">Signal</keyword>
<name>A0AAN6U5U3_9PEZI</name>
<dbReference type="GeneID" id="87828826"/>
<feature type="signal peptide" evidence="1">
    <location>
        <begin position="1"/>
        <end position="18"/>
    </location>
</feature>
<proteinExistence type="predicted"/>
<feature type="chain" id="PRO_5042922914" evidence="1">
    <location>
        <begin position="19"/>
        <end position="73"/>
    </location>
</feature>
<evidence type="ECO:0000256" key="1">
    <source>
        <dbReference type="SAM" id="SignalP"/>
    </source>
</evidence>
<protein>
    <submittedName>
        <fullName evidence="2">Uncharacterized protein</fullName>
    </submittedName>
</protein>
<evidence type="ECO:0000313" key="3">
    <source>
        <dbReference type="Proteomes" id="UP001302602"/>
    </source>
</evidence>
<organism evidence="2 3">
    <name type="scientific">Parathielavia appendiculata</name>
    <dbReference type="NCBI Taxonomy" id="2587402"/>
    <lineage>
        <taxon>Eukaryota</taxon>
        <taxon>Fungi</taxon>
        <taxon>Dikarya</taxon>
        <taxon>Ascomycota</taxon>
        <taxon>Pezizomycotina</taxon>
        <taxon>Sordariomycetes</taxon>
        <taxon>Sordariomycetidae</taxon>
        <taxon>Sordariales</taxon>
        <taxon>Chaetomiaceae</taxon>
        <taxon>Parathielavia</taxon>
    </lineage>
</organism>
<reference evidence="2" key="1">
    <citation type="journal article" date="2023" name="Mol. Phylogenet. Evol.">
        <title>Genome-scale phylogeny and comparative genomics of the fungal order Sordariales.</title>
        <authorList>
            <person name="Hensen N."/>
            <person name="Bonometti L."/>
            <person name="Westerberg I."/>
            <person name="Brannstrom I.O."/>
            <person name="Guillou S."/>
            <person name="Cros-Aarteil S."/>
            <person name="Calhoun S."/>
            <person name="Haridas S."/>
            <person name="Kuo A."/>
            <person name="Mondo S."/>
            <person name="Pangilinan J."/>
            <person name="Riley R."/>
            <person name="LaButti K."/>
            <person name="Andreopoulos B."/>
            <person name="Lipzen A."/>
            <person name="Chen C."/>
            <person name="Yan M."/>
            <person name="Daum C."/>
            <person name="Ng V."/>
            <person name="Clum A."/>
            <person name="Steindorff A."/>
            <person name="Ohm R.A."/>
            <person name="Martin F."/>
            <person name="Silar P."/>
            <person name="Natvig D.O."/>
            <person name="Lalanne C."/>
            <person name="Gautier V."/>
            <person name="Ament-Velasquez S.L."/>
            <person name="Kruys A."/>
            <person name="Hutchinson M.I."/>
            <person name="Powell A.J."/>
            <person name="Barry K."/>
            <person name="Miller A.N."/>
            <person name="Grigoriev I.V."/>
            <person name="Debuchy R."/>
            <person name="Gladieux P."/>
            <person name="Hiltunen Thoren M."/>
            <person name="Johannesson H."/>
        </authorList>
    </citation>
    <scope>NUCLEOTIDE SEQUENCE</scope>
    <source>
        <strain evidence="2">CBS 731.68</strain>
    </source>
</reference>
<dbReference type="Proteomes" id="UP001302602">
    <property type="component" value="Unassembled WGS sequence"/>
</dbReference>
<evidence type="ECO:0000313" key="2">
    <source>
        <dbReference type="EMBL" id="KAK4127008.1"/>
    </source>
</evidence>
<comment type="caution">
    <text evidence="2">The sequence shown here is derived from an EMBL/GenBank/DDBJ whole genome shotgun (WGS) entry which is preliminary data.</text>
</comment>
<dbReference type="RefSeq" id="XP_062650779.1">
    <property type="nucleotide sequence ID" value="XM_062792057.1"/>
</dbReference>
<reference evidence="2" key="2">
    <citation type="submission" date="2023-05" db="EMBL/GenBank/DDBJ databases">
        <authorList>
            <consortium name="Lawrence Berkeley National Laboratory"/>
            <person name="Steindorff A."/>
            <person name="Hensen N."/>
            <person name="Bonometti L."/>
            <person name="Westerberg I."/>
            <person name="Brannstrom I.O."/>
            <person name="Guillou S."/>
            <person name="Cros-Aarteil S."/>
            <person name="Calhoun S."/>
            <person name="Haridas S."/>
            <person name="Kuo A."/>
            <person name="Mondo S."/>
            <person name="Pangilinan J."/>
            <person name="Riley R."/>
            <person name="Labutti K."/>
            <person name="Andreopoulos B."/>
            <person name="Lipzen A."/>
            <person name="Chen C."/>
            <person name="Yanf M."/>
            <person name="Daum C."/>
            <person name="Ng V."/>
            <person name="Clum A."/>
            <person name="Ohm R."/>
            <person name="Martin F."/>
            <person name="Silar P."/>
            <person name="Natvig D."/>
            <person name="Lalanne C."/>
            <person name="Gautier V."/>
            <person name="Ament-Velasquez S.L."/>
            <person name="Kruys A."/>
            <person name="Hutchinson M.I."/>
            <person name="Powell A.J."/>
            <person name="Barry K."/>
            <person name="Miller A.N."/>
            <person name="Grigoriev I.V."/>
            <person name="Debuchy R."/>
            <person name="Gladieux P."/>
            <person name="Thoren M.H."/>
            <person name="Johannesson H."/>
        </authorList>
    </citation>
    <scope>NUCLEOTIDE SEQUENCE</scope>
    <source>
        <strain evidence="2">CBS 731.68</strain>
    </source>
</reference>
<accession>A0AAN6U5U3</accession>